<comment type="catalytic activity">
    <reaction evidence="1">
        <text>DNA(n) + a 2'-deoxyribonucleoside 5'-triphosphate = DNA(n+1) + diphosphate</text>
        <dbReference type="Rhea" id="RHEA:22508"/>
        <dbReference type="Rhea" id="RHEA-COMP:17339"/>
        <dbReference type="Rhea" id="RHEA-COMP:17340"/>
        <dbReference type="ChEBI" id="CHEBI:33019"/>
        <dbReference type="ChEBI" id="CHEBI:61560"/>
        <dbReference type="ChEBI" id="CHEBI:173112"/>
        <dbReference type="EC" id="2.7.7.49"/>
    </reaction>
</comment>
<dbReference type="EMBL" id="JALNTZ010000931">
    <property type="protein sequence ID" value="KAJ3630016.1"/>
    <property type="molecule type" value="Genomic_DNA"/>
</dbReference>
<name>A0AA38HJ90_9CUCU</name>
<organism evidence="2 3">
    <name type="scientific">Zophobas morio</name>
    <dbReference type="NCBI Taxonomy" id="2755281"/>
    <lineage>
        <taxon>Eukaryota</taxon>
        <taxon>Metazoa</taxon>
        <taxon>Ecdysozoa</taxon>
        <taxon>Arthropoda</taxon>
        <taxon>Hexapoda</taxon>
        <taxon>Insecta</taxon>
        <taxon>Pterygota</taxon>
        <taxon>Neoptera</taxon>
        <taxon>Endopterygota</taxon>
        <taxon>Coleoptera</taxon>
        <taxon>Polyphaga</taxon>
        <taxon>Cucujiformia</taxon>
        <taxon>Tenebrionidae</taxon>
        <taxon>Zophobas</taxon>
    </lineage>
</organism>
<dbReference type="InterPro" id="IPR003545">
    <property type="entry name" value="Telomerase_RT"/>
</dbReference>
<dbReference type="GO" id="GO:0003720">
    <property type="term" value="F:telomerase activity"/>
    <property type="evidence" value="ECO:0007669"/>
    <property type="project" value="InterPro"/>
</dbReference>
<protein>
    <recommendedName>
        <fullName evidence="1">Telomerase reverse transcriptase</fullName>
        <ecNumber evidence="1">2.7.7.49</ecNumber>
    </recommendedName>
    <alternativeName>
        <fullName evidence="1">Telomerase catalytic subunit</fullName>
    </alternativeName>
</protein>
<keyword evidence="1" id="KW-0779">Telomere</keyword>
<dbReference type="GO" id="GO:0000333">
    <property type="term" value="C:telomerase catalytic core complex"/>
    <property type="evidence" value="ECO:0007669"/>
    <property type="project" value="TreeGrafter"/>
</dbReference>
<dbReference type="PANTHER" id="PTHR12066:SF0">
    <property type="entry name" value="TELOMERASE REVERSE TRANSCRIPTASE"/>
    <property type="match status" value="1"/>
</dbReference>
<dbReference type="Proteomes" id="UP001168821">
    <property type="component" value="Unassembled WGS sequence"/>
</dbReference>
<comment type="function">
    <text evidence="1">Telomerase is a ribonucleoprotein enzyme essential for the replication of chromosome termini in most eukaryotes. It elongates telomeres. It is a reverse transcriptase that adds simple sequence repeats to chromosome ends by copying a template sequence within the RNA component of the enzyme.</text>
</comment>
<keyword evidence="1" id="KW-0539">Nucleus</keyword>
<comment type="caution">
    <text evidence="2">The sequence shown here is derived from an EMBL/GenBank/DDBJ whole genome shotgun (WGS) entry which is preliminary data.</text>
</comment>
<dbReference type="PANTHER" id="PTHR12066">
    <property type="entry name" value="TELOMERASE REVERSE TRANSCRIPTASE"/>
    <property type="match status" value="1"/>
</dbReference>
<dbReference type="GO" id="GO:0000781">
    <property type="term" value="C:chromosome, telomeric region"/>
    <property type="evidence" value="ECO:0007669"/>
    <property type="project" value="UniProtKB-SubCell"/>
</dbReference>
<dbReference type="GO" id="GO:0046872">
    <property type="term" value="F:metal ion binding"/>
    <property type="evidence" value="ECO:0007669"/>
    <property type="project" value="UniProtKB-KW"/>
</dbReference>
<evidence type="ECO:0000313" key="2">
    <source>
        <dbReference type="EMBL" id="KAJ3630016.1"/>
    </source>
</evidence>
<comment type="similarity">
    <text evidence="1">Belongs to the reverse transcriptase family. Telomerase subfamily.</text>
</comment>
<keyword evidence="1" id="KW-0695">RNA-directed DNA polymerase</keyword>
<dbReference type="GO" id="GO:0042162">
    <property type="term" value="F:telomeric DNA binding"/>
    <property type="evidence" value="ECO:0007669"/>
    <property type="project" value="TreeGrafter"/>
</dbReference>
<sequence>MQSNNSVSCSYLRFMPKPNGVRTIVNMSRTVSLVQSIFYYSVKLCFRWQKPLRPEEIRRKMFSINSQLSNAFHILRHEKAHGFYPQCLVLFISILKAKSGRSATLFKLDDIHCRIYRFARQWQTCDRKLCQSFSSILAALELNLRVLGLSTLFLWTSGQPLTAFLTTSCLLSCEIYFERF</sequence>
<dbReference type="GO" id="GO:0070034">
    <property type="term" value="F:telomerase RNA binding"/>
    <property type="evidence" value="ECO:0007669"/>
    <property type="project" value="TreeGrafter"/>
</dbReference>
<keyword evidence="1" id="KW-0460">Magnesium</keyword>
<keyword evidence="3" id="KW-1185">Reference proteome</keyword>
<keyword evidence="1" id="KW-0808">Transferase</keyword>
<keyword evidence="1" id="KW-0158">Chromosome</keyword>
<accession>A0AA38HJ90</accession>
<reference evidence="2" key="1">
    <citation type="journal article" date="2023" name="G3 (Bethesda)">
        <title>Whole genome assemblies of Zophobas morio and Tenebrio molitor.</title>
        <authorList>
            <person name="Kaur S."/>
            <person name="Stinson S.A."/>
            <person name="diCenzo G.C."/>
        </authorList>
    </citation>
    <scope>NUCLEOTIDE SEQUENCE</scope>
    <source>
        <strain evidence="2">QUZm001</strain>
    </source>
</reference>
<keyword evidence="1" id="KW-0548">Nucleotidyltransferase</keyword>
<proteinExistence type="inferred from homology"/>
<gene>
    <name evidence="2" type="ORF">Zmor_028508</name>
</gene>
<dbReference type="GO" id="GO:0007004">
    <property type="term" value="P:telomere maintenance via telomerase"/>
    <property type="evidence" value="ECO:0007669"/>
    <property type="project" value="TreeGrafter"/>
</dbReference>
<dbReference type="EC" id="2.7.7.49" evidence="1"/>
<evidence type="ECO:0000313" key="3">
    <source>
        <dbReference type="Proteomes" id="UP001168821"/>
    </source>
</evidence>
<keyword evidence="1" id="KW-0479">Metal-binding</keyword>
<dbReference type="AlphaFoldDB" id="A0AA38HJ90"/>
<comment type="subcellular location">
    <subcellularLocation>
        <location evidence="1">Nucleus</location>
    </subcellularLocation>
    <subcellularLocation>
        <location evidence="1">Chromosome</location>
        <location evidence="1">Telomere</location>
    </subcellularLocation>
</comment>
<evidence type="ECO:0000256" key="1">
    <source>
        <dbReference type="RuleBase" id="RU365061"/>
    </source>
</evidence>